<evidence type="ECO:0000313" key="3">
    <source>
        <dbReference type="Proteomes" id="UP001516400"/>
    </source>
</evidence>
<evidence type="ECO:0000313" key="2">
    <source>
        <dbReference type="EMBL" id="KAL3281642.1"/>
    </source>
</evidence>
<keyword evidence="3" id="KW-1185">Reference proteome</keyword>
<dbReference type="EMBL" id="JABFTP020000144">
    <property type="protein sequence ID" value="KAL3281642.1"/>
    <property type="molecule type" value="Genomic_DNA"/>
</dbReference>
<proteinExistence type="predicted"/>
<dbReference type="Proteomes" id="UP001516400">
    <property type="component" value="Unassembled WGS sequence"/>
</dbReference>
<feature type="compositionally biased region" description="Polar residues" evidence="1">
    <location>
        <begin position="166"/>
        <end position="177"/>
    </location>
</feature>
<dbReference type="AlphaFoldDB" id="A0ABD2NSY8"/>
<gene>
    <name evidence="2" type="ORF">HHI36_004848</name>
</gene>
<accession>A0ABD2NSY8</accession>
<organism evidence="2 3">
    <name type="scientific">Cryptolaemus montrouzieri</name>
    <dbReference type="NCBI Taxonomy" id="559131"/>
    <lineage>
        <taxon>Eukaryota</taxon>
        <taxon>Metazoa</taxon>
        <taxon>Ecdysozoa</taxon>
        <taxon>Arthropoda</taxon>
        <taxon>Hexapoda</taxon>
        <taxon>Insecta</taxon>
        <taxon>Pterygota</taxon>
        <taxon>Neoptera</taxon>
        <taxon>Endopterygota</taxon>
        <taxon>Coleoptera</taxon>
        <taxon>Polyphaga</taxon>
        <taxon>Cucujiformia</taxon>
        <taxon>Coccinelloidea</taxon>
        <taxon>Coccinellidae</taxon>
        <taxon>Scymninae</taxon>
        <taxon>Scymnini</taxon>
        <taxon>Cryptolaemus</taxon>
    </lineage>
</organism>
<evidence type="ECO:0000256" key="1">
    <source>
        <dbReference type="SAM" id="MobiDB-lite"/>
    </source>
</evidence>
<evidence type="ECO:0008006" key="4">
    <source>
        <dbReference type="Google" id="ProtNLM"/>
    </source>
</evidence>
<reference evidence="2 3" key="1">
    <citation type="journal article" date="2021" name="BMC Biol.">
        <title>Horizontally acquired antibacterial genes associated with adaptive radiation of ladybird beetles.</title>
        <authorList>
            <person name="Li H.S."/>
            <person name="Tang X.F."/>
            <person name="Huang Y.H."/>
            <person name="Xu Z.Y."/>
            <person name="Chen M.L."/>
            <person name="Du X.Y."/>
            <person name="Qiu B.Y."/>
            <person name="Chen P.T."/>
            <person name="Zhang W."/>
            <person name="Slipinski A."/>
            <person name="Escalona H.E."/>
            <person name="Waterhouse R.M."/>
            <person name="Zwick A."/>
            <person name="Pang H."/>
        </authorList>
    </citation>
    <scope>NUCLEOTIDE SEQUENCE [LARGE SCALE GENOMIC DNA]</scope>
    <source>
        <strain evidence="2">SYSU2018</strain>
    </source>
</reference>
<feature type="region of interest" description="Disordered" evidence="1">
    <location>
        <begin position="163"/>
        <end position="210"/>
    </location>
</feature>
<name>A0ABD2NSY8_9CUCU</name>
<sequence length="210" mass="24000">MKLNNETIPASRLIPTAARFILSNVSPVILHSVLGNEKRNLKVYIVSPMNFLKIGMQDPDYSHILNFRRHVYLSPHDTSEIPESFLVEYDDTQYRIFLLLDDHTCFKCKKPDHVALNCNSETISEDNFSQNILQLTSANSGKLEDNEAALECSKETNTVAYKRTISETSNTTPTGQDTNEDTFTKPKTSKKHSNKPDQFKRSAFPYQRDH</sequence>
<protein>
    <recommendedName>
        <fullName evidence="4">CCHC-type domain-containing protein</fullName>
    </recommendedName>
</protein>
<comment type="caution">
    <text evidence="2">The sequence shown here is derived from an EMBL/GenBank/DDBJ whole genome shotgun (WGS) entry which is preliminary data.</text>
</comment>